<evidence type="ECO:0000313" key="1">
    <source>
        <dbReference type="EMBL" id="KAA8548676.1"/>
    </source>
</evidence>
<keyword evidence="2" id="KW-1185">Reference proteome</keyword>
<proteinExistence type="predicted"/>
<dbReference type="Proteomes" id="UP000325577">
    <property type="component" value="Linkage Group LG0"/>
</dbReference>
<dbReference type="AlphaFoldDB" id="A0A5J5C194"/>
<protein>
    <submittedName>
        <fullName evidence="1">Uncharacterized protein</fullName>
    </submittedName>
</protein>
<accession>A0A5J5C194</accession>
<sequence length="98" mass="10491">MLVPLHRITNTPGQSSLINLQFHLKTVSADQTVQCSQIPITADLLLGLMFMGIGTNSLSLPTIAIEIMCGPSRKNIKSVVAREHCIGVTGVLTFSVCV</sequence>
<dbReference type="EMBL" id="CM018031">
    <property type="protein sequence ID" value="KAA8548676.1"/>
    <property type="molecule type" value="Genomic_DNA"/>
</dbReference>
<name>A0A5J5C194_9ASTE</name>
<reference evidence="1 2" key="1">
    <citation type="submission" date="2019-09" db="EMBL/GenBank/DDBJ databases">
        <title>A chromosome-level genome assembly of the Chinese tupelo Nyssa sinensis.</title>
        <authorList>
            <person name="Yang X."/>
            <person name="Kang M."/>
            <person name="Yang Y."/>
            <person name="Xiong H."/>
            <person name="Wang M."/>
            <person name="Zhang Z."/>
            <person name="Wang Z."/>
            <person name="Wu H."/>
            <person name="Ma T."/>
            <person name="Liu J."/>
            <person name="Xi Z."/>
        </authorList>
    </citation>
    <scope>NUCLEOTIDE SEQUENCE [LARGE SCALE GENOMIC DNA]</scope>
    <source>
        <strain evidence="1">J267</strain>
        <tissue evidence="1">Leaf</tissue>
    </source>
</reference>
<evidence type="ECO:0000313" key="2">
    <source>
        <dbReference type="Proteomes" id="UP000325577"/>
    </source>
</evidence>
<organism evidence="1 2">
    <name type="scientific">Nyssa sinensis</name>
    <dbReference type="NCBI Taxonomy" id="561372"/>
    <lineage>
        <taxon>Eukaryota</taxon>
        <taxon>Viridiplantae</taxon>
        <taxon>Streptophyta</taxon>
        <taxon>Embryophyta</taxon>
        <taxon>Tracheophyta</taxon>
        <taxon>Spermatophyta</taxon>
        <taxon>Magnoliopsida</taxon>
        <taxon>eudicotyledons</taxon>
        <taxon>Gunneridae</taxon>
        <taxon>Pentapetalae</taxon>
        <taxon>asterids</taxon>
        <taxon>Cornales</taxon>
        <taxon>Nyssaceae</taxon>
        <taxon>Nyssa</taxon>
    </lineage>
</organism>
<gene>
    <name evidence="1" type="ORF">F0562_000360</name>
</gene>